<dbReference type="OrthoDB" id="3944243at2759"/>
<reference evidence="4" key="1">
    <citation type="journal article" date="2020" name="Stud. Mycol.">
        <title>101 Dothideomycetes genomes: a test case for predicting lifestyles and emergence of pathogens.</title>
        <authorList>
            <person name="Haridas S."/>
            <person name="Albert R."/>
            <person name="Binder M."/>
            <person name="Bloem J."/>
            <person name="Labutti K."/>
            <person name="Salamov A."/>
            <person name="Andreopoulos B."/>
            <person name="Baker S."/>
            <person name="Barry K."/>
            <person name="Bills G."/>
            <person name="Bluhm B."/>
            <person name="Cannon C."/>
            <person name="Castanera R."/>
            <person name="Culley D."/>
            <person name="Daum C."/>
            <person name="Ezra D."/>
            <person name="Gonzalez J."/>
            <person name="Henrissat B."/>
            <person name="Kuo A."/>
            <person name="Liang C."/>
            <person name="Lipzen A."/>
            <person name="Lutzoni F."/>
            <person name="Magnuson J."/>
            <person name="Mondo S."/>
            <person name="Nolan M."/>
            <person name="Ohm R."/>
            <person name="Pangilinan J."/>
            <person name="Park H.-J."/>
            <person name="Ramirez L."/>
            <person name="Alfaro M."/>
            <person name="Sun H."/>
            <person name="Tritt A."/>
            <person name="Yoshinaga Y."/>
            <person name="Zwiers L.-H."/>
            <person name="Turgeon B."/>
            <person name="Goodwin S."/>
            <person name="Spatafora J."/>
            <person name="Crous P."/>
            <person name="Grigoriev I."/>
        </authorList>
    </citation>
    <scope>NUCLEOTIDE SEQUENCE</scope>
    <source>
        <strain evidence="4">CBS 121167</strain>
    </source>
</reference>
<keyword evidence="5" id="KW-1185">Reference proteome</keyword>
<dbReference type="PANTHER" id="PTHR10039:SF16">
    <property type="entry name" value="GPI INOSITOL-DEACYLASE"/>
    <property type="match status" value="1"/>
</dbReference>
<dbReference type="RefSeq" id="XP_033397257.1">
    <property type="nucleotide sequence ID" value="XM_033538171.1"/>
</dbReference>
<evidence type="ECO:0000313" key="5">
    <source>
        <dbReference type="Proteomes" id="UP000799438"/>
    </source>
</evidence>
<dbReference type="EMBL" id="ML995486">
    <property type="protein sequence ID" value="KAF2141544.1"/>
    <property type="molecule type" value="Genomic_DNA"/>
</dbReference>
<dbReference type="AlphaFoldDB" id="A0A6A6BE54"/>
<dbReference type="InterPro" id="IPR027417">
    <property type="entry name" value="P-loop_NTPase"/>
</dbReference>
<protein>
    <submittedName>
        <fullName evidence="4">Uncharacterized protein</fullName>
    </submittedName>
</protein>
<dbReference type="Gene3D" id="3.40.50.300">
    <property type="entry name" value="P-loop containing nucleotide triphosphate hydrolases"/>
    <property type="match status" value="1"/>
</dbReference>
<dbReference type="Pfam" id="PF22939">
    <property type="entry name" value="WHD_GPIID"/>
    <property type="match status" value="1"/>
</dbReference>
<dbReference type="Proteomes" id="UP000799438">
    <property type="component" value="Unassembled WGS sequence"/>
</dbReference>
<evidence type="ECO:0000256" key="1">
    <source>
        <dbReference type="ARBA" id="ARBA00022737"/>
    </source>
</evidence>
<dbReference type="Pfam" id="PF24883">
    <property type="entry name" value="NPHP3_N"/>
    <property type="match status" value="1"/>
</dbReference>
<feature type="domain" description="GPI inositol-deacylase winged helix" evidence="2">
    <location>
        <begin position="428"/>
        <end position="503"/>
    </location>
</feature>
<dbReference type="InterPro" id="IPR054471">
    <property type="entry name" value="GPIID_WHD"/>
</dbReference>
<organism evidence="4 5">
    <name type="scientific">Aplosporella prunicola CBS 121167</name>
    <dbReference type="NCBI Taxonomy" id="1176127"/>
    <lineage>
        <taxon>Eukaryota</taxon>
        <taxon>Fungi</taxon>
        <taxon>Dikarya</taxon>
        <taxon>Ascomycota</taxon>
        <taxon>Pezizomycotina</taxon>
        <taxon>Dothideomycetes</taxon>
        <taxon>Dothideomycetes incertae sedis</taxon>
        <taxon>Botryosphaeriales</taxon>
        <taxon>Aplosporellaceae</taxon>
        <taxon>Aplosporella</taxon>
    </lineage>
</organism>
<evidence type="ECO:0000313" key="4">
    <source>
        <dbReference type="EMBL" id="KAF2141544.1"/>
    </source>
</evidence>
<name>A0A6A6BE54_9PEZI</name>
<dbReference type="GeneID" id="54295667"/>
<feature type="non-terminal residue" evidence="4">
    <location>
        <position position="586"/>
    </location>
</feature>
<proteinExistence type="predicted"/>
<sequence>MLQDLSIQFDRFAVHAQLYPSKSHPRFHGSLVRAYSTFLDVSLEAKKLFGDKSAKKGLTGGFAQKSSRKLLKQGFLDAKTKLEHLVNEVTQEYDIAEKIESSVFRTEVRTKIKRDMNRELFKWLDEVDVKTRLDYLASVHEPGTGSWLVQEDFFRSWTQKTNAALWLHAKPGAGKSVMAYTVIQHLRQTHHTTNSTIMYYFCDYKNIKSQSARKVFQTILANLCQQCLEAQEIVESLFQRYRGRNLVCPVGTLRDTLRSCLLRLPKSFIVIDALDECSEPEELLEKLQPLLDGQLGLNLFLTSRKLDNISSYMNHPRIQQCSLAAESHSKDISCYVKAQLDNRLRKNKEKLWDQKLRVQIEEELCSKADGMFQWVNCQIDALSKCISDKQILAKLKTLPASLDETYVRALEGLCREFPDERPSLRCFFFWLVHALRPLKISELSCTMAFDAETKRHDFHAVPADPGDVLQYSAGLFGLTDTDGTVGLCHYSVKEFLTSEKIKATSVSDFFAGDAKSQLQVLDTCFSLLCEEELSTGQCWTIKALRLRKEDYPLLEYAAYHWLGHYKLVEENINSDLEQRILAFFTE</sequence>
<accession>A0A6A6BE54</accession>
<dbReference type="SUPFAM" id="SSF52540">
    <property type="entry name" value="P-loop containing nucleoside triphosphate hydrolases"/>
    <property type="match status" value="1"/>
</dbReference>
<gene>
    <name evidence="4" type="ORF">K452DRAFT_250225</name>
</gene>
<feature type="domain" description="Nephrocystin 3-like N-terminal" evidence="3">
    <location>
        <begin position="143"/>
        <end position="304"/>
    </location>
</feature>
<dbReference type="InterPro" id="IPR056884">
    <property type="entry name" value="NPHP3-like_N"/>
</dbReference>
<evidence type="ECO:0000259" key="2">
    <source>
        <dbReference type="Pfam" id="PF22939"/>
    </source>
</evidence>
<dbReference type="PANTHER" id="PTHR10039">
    <property type="entry name" value="AMELOGENIN"/>
    <property type="match status" value="1"/>
</dbReference>
<evidence type="ECO:0000259" key="3">
    <source>
        <dbReference type="Pfam" id="PF24883"/>
    </source>
</evidence>
<keyword evidence="1" id="KW-0677">Repeat</keyword>